<sequence length="292" mass="30930">MSEPSGPQQPADPLSGLAAHYPLSPEDPVRIGDYWLDSRLTATRAGMAFSAHEDDSDSVMVILLNAGAASDAAARARFSGEVNAMHIDTVVARGGEGQDDGRMGVRFRDESDDPIVAEHQPLAPWVAMAFDGTLRAVGEAERVLHAVDLELTAPLGKPSGPDYKLHWSDRTEHGTTRLWPLPWPGRSDRAGWISMLVSWLLMLLIAAVAVLLAILVFQNQPPVSPPPPIPSDGSGDPQSGEPTSGEPTEGESQSASPEESSGNEPPPSDDPSMMQPSGDESGPGDPSPNKKL</sequence>
<gene>
    <name evidence="3" type="ORF">FOJ82_00775</name>
</gene>
<protein>
    <submittedName>
        <fullName evidence="3">Uncharacterized protein</fullName>
    </submittedName>
</protein>
<dbReference type="OrthoDB" id="3728740at2"/>
<dbReference type="EMBL" id="VKKG01000001">
    <property type="protein sequence ID" value="TRY19477.1"/>
    <property type="molecule type" value="Genomic_DNA"/>
</dbReference>
<dbReference type="AlphaFoldDB" id="A0A553K447"/>
<feature type="transmembrane region" description="Helical" evidence="2">
    <location>
        <begin position="196"/>
        <end position="217"/>
    </location>
</feature>
<organism evidence="3 4">
    <name type="scientific">Tessaracoccus rhinocerotis</name>
    <dbReference type="NCBI Taxonomy" id="1689449"/>
    <lineage>
        <taxon>Bacteria</taxon>
        <taxon>Bacillati</taxon>
        <taxon>Actinomycetota</taxon>
        <taxon>Actinomycetes</taxon>
        <taxon>Propionibacteriales</taxon>
        <taxon>Propionibacteriaceae</taxon>
        <taxon>Tessaracoccus</taxon>
    </lineage>
</organism>
<keyword evidence="2" id="KW-0812">Transmembrane</keyword>
<keyword evidence="4" id="KW-1185">Reference proteome</keyword>
<dbReference type="Proteomes" id="UP000317638">
    <property type="component" value="Unassembled WGS sequence"/>
</dbReference>
<proteinExistence type="predicted"/>
<reference evidence="3 4" key="1">
    <citation type="submission" date="2019-07" db="EMBL/GenBank/DDBJ databases">
        <authorList>
            <person name="Zhou L.-Y."/>
        </authorList>
    </citation>
    <scope>NUCLEOTIDE SEQUENCE [LARGE SCALE GENOMIC DNA]</scope>
    <source>
        <strain evidence="3 4">YIM 101269</strain>
    </source>
</reference>
<evidence type="ECO:0000256" key="1">
    <source>
        <dbReference type="SAM" id="MobiDB-lite"/>
    </source>
</evidence>
<feature type="compositionally biased region" description="Low complexity" evidence="1">
    <location>
        <begin position="231"/>
        <end position="263"/>
    </location>
</feature>
<keyword evidence="2" id="KW-1133">Transmembrane helix</keyword>
<name>A0A553K447_9ACTN</name>
<comment type="caution">
    <text evidence="3">The sequence shown here is derived from an EMBL/GenBank/DDBJ whole genome shotgun (WGS) entry which is preliminary data.</text>
</comment>
<keyword evidence="2" id="KW-0472">Membrane</keyword>
<feature type="region of interest" description="Disordered" evidence="1">
    <location>
        <begin position="225"/>
        <end position="292"/>
    </location>
</feature>
<accession>A0A553K447</accession>
<evidence type="ECO:0000313" key="4">
    <source>
        <dbReference type="Proteomes" id="UP000317638"/>
    </source>
</evidence>
<feature type="region of interest" description="Disordered" evidence="1">
    <location>
        <begin position="1"/>
        <end position="20"/>
    </location>
</feature>
<evidence type="ECO:0000313" key="3">
    <source>
        <dbReference type="EMBL" id="TRY19477.1"/>
    </source>
</evidence>
<evidence type="ECO:0000256" key="2">
    <source>
        <dbReference type="SAM" id="Phobius"/>
    </source>
</evidence>
<dbReference type="RefSeq" id="WP_143936566.1">
    <property type="nucleotide sequence ID" value="NZ_VKKG01000001.1"/>
</dbReference>